<feature type="transmembrane region" description="Helical" evidence="1">
    <location>
        <begin position="239"/>
        <end position="258"/>
    </location>
</feature>
<evidence type="ECO:0000313" key="3">
    <source>
        <dbReference type="EMBL" id="QNO49302.1"/>
    </source>
</evidence>
<dbReference type="Pfam" id="PF11984">
    <property type="entry name" value="DUF3485"/>
    <property type="match status" value="1"/>
</dbReference>
<organism evidence="3">
    <name type="scientific">Candidatus Methanogaster sp. ANME-2c ERB4</name>
    <dbReference type="NCBI Taxonomy" id="2759911"/>
    <lineage>
        <taxon>Archaea</taxon>
        <taxon>Methanobacteriati</taxon>
        <taxon>Methanobacteriota</taxon>
        <taxon>Stenosarchaea group</taxon>
        <taxon>Methanomicrobia</taxon>
        <taxon>Methanosarcinales</taxon>
        <taxon>ANME-2 cluster</taxon>
        <taxon>Candidatus Methanogasteraceae</taxon>
        <taxon>Candidatus Methanogaster</taxon>
    </lineage>
</organism>
<feature type="transmembrane region" description="Helical" evidence="1">
    <location>
        <begin position="12"/>
        <end position="29"/>
    </location>
</feature>
<protein>
    <recommendedName>
        <fullName evidence="2">Methanolan biosynthesis EpsI domain-containing protein</fullName>
    </recommendedName>
</protein>
<dbReference type="EMBL" id="MT631376">
    <property type="protein sequence ID" value="QNO49302.1"/>
    <property type="molecule type" value="Genomic_DNA"/>
</dbReference>
<keyword evidence="1" id="KW-0812">Transmembrane</keyword>
<reference evidence="3" key="1">
    <citation type="submission" date="2020-06" db="EMBL/GenBank/DDBJ databases">
        <title>Unique genomic features of the anaerobic methanotrophic archaea.</title>
        <authorList>
            <person name="Chadwick G.L."/>
            <person name="Skennerton C.T."/>
            <person name="Laso-Perez R."/>
            <person name="Leu A.O."/>
            <person name="Speth D.R."/>
            <person name="Yu H."/>
            <person name="Morgan-Lang C."/>
            <person name="Hatzenpichler R."/>
            <person name="Goudeau D."/>
            <person name="Malmstrom R."/>
            <person name="Brazelton W.J."/>
            <person name="Woyke T."/>
            <person name="Hallam S.J."/>
            <person name="Tyson G.W."/>
            <person name="Wegener G."/>
            <person name="Boetius A."/>
            <person name="Orphan V."/>
        </authorList>
    </citation>
    <scope>NUCLEOTIDE SEQUENCE</scope>
</reference>
<keyword evidence="1" id="KW-0472">Membrane</keyword>
<keyword evidence="1" id="KW-1133">Transmembrane helix</keyword>
<accession>A0A7G9YMR8</accession>
<evidence type="ECO:0000256" key="1">
    <source>
        <dbReference type="SAM" id="Phobius"/>
    </source>
</evidence>
<name>A0A7G9YMR8_9EURY</name>
<sequence length="270" mass="31269">MFRIAEIQKNILTLFGIILLAGVLIYLMAPSGIADYTVVGTSYWHETKDRLLLKTAYDYNNIEEIENFPTTLGDWRGYDFRYSESVYEMLNASILLSRSYSSHGDLIWMDIINSKKGESFHDPKICYGGSWNIVDERVETFHVTGNQTHLTFGEMRANRLDIENKKDPNERQVVLYWFMFKRFSDEGVTMIRLSAPVRDNPEATFAMMKAFLEDELFAAMYESETEDVTVAERLIEERGIFGIIAMLLLLLVPICLIFSEQLKRIATKFK</sequence>
<dbReference type="InterPro" id="IPR014263">
    <property type="entry name" value="Methanolan_biosynth_EpsI"/>
</dbReference>
<feature type="domain" description="Methanolan biosynthesis EpsI" evidence="2">
    <location>
        <begin position="59"/>
        <end position="180"/>
    </location>
</feature>
<gene>
    <name evidence="3" type="ORF">ANJBEOKM_00042</name>
</gene>
<proteinExistence type="predicted"/>
<dbReference type="AlphaFoldDB" id="A0A7G9YMR8"/>
<evidence type="ECO:0000259" key="2">
    <source>
        <dbReference type="Pfam" id="PF11984"/>
    </source>
</evidence>